<feature type="compositionally biased region" description="Basic residues" evidence="1">
    <location>
        <begin position="95"/>
        <end position="105"/>
    </location>
</feature>
<feature type="compositionally biased region" description="Basic and acidic residues" evidence="1">
    <location>
        <begin position="85"/>
        <end position="94"/>
    </location>
</feature>
<keyword evidence="2" id="KW-1133">Transmembrane helix</keyword>
<name>A0A0K9NSY8_ZOSMR</name>
<dbReference type="PANTHER" id="PTHR35991">
    <property type="entry name" value="CA-RESPONSIVE PROTEIN"/>
    <property type="match status" value="1"/>
</dbReference>
<dbReference type="STRING" id="29655.A0A0K9NSY8"/>
<protein>
    <submittedName>
        <fullName evidence="3">Uncharacterized protein</fullName>
    </submittedName>
</protein>
<feature type="transmembrane region" description="Helical" evidence="2">
    <location>
        <begin position="20"/>
        <end position="42"/>
    </location>
</feature>
<evidence type="ECO:0000256" key="2">
    <source>
        <dbReference type="SAM" id="Phobius"/>
    </source>
</evidence>
<keyword evidence="2" id="KW-0472">Membrane</keyword>
<dbReference type="EMBL" id="LFYR01001739">
    <property type="protein sequence ID" value="KMZ59728.1"/>
    <property type="molecule type" value="Genomic_DNA"/>
</dbReference>
<proteinExistence type="predicted"/>
<evidence type="ECO:0000313" key="3">
    <source>
        <dbReference type="EMBL" id="KMZ59728.1"/>
    </source>
</evidence>
<gene>
    <name evidence="3" type="ORF">ZOSMA_65G00600</name>
</gene>
<keyword evidence="4" id="KW-1185">Reference proteome</keyword>
<dbReference type="PANTHER" id="PTHR35991:SF1">
    <property type="entry name" value="CA-RESPONSIVE PROTEIN"/>
    <property type="match status" value="1"/>
</dbReference>
<dbReference type="Proteomes" id="UP000036987">
    <property type="component" value="Unassembled WGS sequence"/>
</dbReference>
<dbReference type="AlphaFoldDB" id="A0A0K9NSY8"/>
<evidence type="ECO:0000313" key="4">
    <source>
        <dbReference type="Proteomes" id="UP000036987"/>
    </source>
</evidence>
<feature type="region of interest" description="Disordered" evidence="1">
    <location>
        <begin position="83"/>
        <end position="113"/>
    </location>
</feature>
<dbReference type="OrthoDB" id="1925033at2759"/>
<reference evidence="4" key="1">
    <citation type="journal article" date="2016" name="Nature">
        <title>The genome of the seagrass Zostera marina reveals angiosperm adaptation to the sea.</title>
        <authorList>
            <person name="Olsen J.L."/>
            <person name="Rouze P."/>
            <person name="Verhelst B."/>
            <person name="Lin Y.-C."/>
            <person name="Bayer T."/>
            <person name="Collen J."/>
            <person name="Dattolo E."/>
            <person name="De Paoli E."/>
            <person name="Dittami S."/>
            <person name="Maumus F."/>
            <person name="Michel G."/>
            <person name="Kersting A."/>
            <person name="Lauritano C."/>
            <person name="Lohaus R."/>
            <person name="Toepel M."/>
            <person name="Tonon T."/>
            <person name="Vanneste K."/>
            <person name="Amirebrahimi M."/>
            <person name="Brakel J."/>
            <person name="Bostroem C."/>
            <person name="Chovatia M."/>
            <person name="Grimwood J."/>
            <person name="Jenkins J.W."/>
            <person name="Jueterbock A."/>
            <person name="Mraz A."/>
            <person name="Stam W.T."/>
            <person name="Tice H."/>
            <person name="Bornberg-Bauer E."/>
            <person name="Green P.J."/>
            <person name="Pearson G.A."/>
            <person name="Procaccini G."/>
            <person name="Duarte C.M."/>
            <person name="Schmutz J."/>
            <person name="Reusch T.B.H."/>
            <person name="Van de Peer Y."/>
        </authorList>
    </citation>
    <scope>NUCLEOTIDE SEQUENCE [LARGE SCALE GENOMIC DNA]</scope>
    <source>
        <strain evidence="4">cv. Finnish</strain>
    </source>
</reference>
<evidence type="ECO:0000256" key="1">
    <source>
        <dbReference type="SAM" id="MobiDB-lite"/>
    </source>
</evidence>
<organism evidence="3 4">
    <name type="scientific">Zostera marina</name>
    <name type="common">Eelgrass</name>
    <dbReference type="NCBI Taxonomy" id="29655"/>
    <lineage>
        <taxon>Eukaryota</taxon>
        <taxon>Viridiplantae</taxon>
        <taxon>Streptophyta</taxon>
        <taxon>Embryophyta</taxon>
        <taxon>Tracheophyta</taxon>
        <taxon>Spermatophyta</taxon>
        <taxon>Magnoliopsida</taxon>
        <taxon>Liliopsida</taxon>
        <taxon>Zosteraceae</taxon>
        <taxon>Zostera</taxon>
    </lineage>
</organism>
<comment type="caution">
    <text evidence="3">The sequence shown here is derived from an EMBL/GenBank/DDBJ whole genome shotgun (WGS) entry which is preliminary data.</text>
</comment>
<sequence length="307" mass="35136">MPILSMPPPVSLLLPLRSSLPLFLLCISFFVFILLALLLILTRNRTLHTPLKHPILQQELLDGDVIPNSDSLSSSSTIPIEVVEEGEKKGGDERKRKKRVRKKKQENRSPIGDDQTELGRFWLEMVVSTAEGKSGDVEKDCIYPFSSFSSVTQRRIKQQYDLLVKSNASKTLSMDQVGQFANCLIEARKDLQHKSEIIHRKFTIKKALLHKADRSCFSRLSEQTCKLEMEQKRLLEDAVVYNRLQEQLKLSPAFKKLLEVGAHIESNKQNIEHTDSETDDISFEELLAQEKKDSFWQRNGKLRTCTG</sequence>
<keyword evidence="2" id="KW-0812">Transmembrane</keyword>
<accession>A0A0K9NSY8</accession>